<protein>
    <submittedName>
        <fullName evidence="2">Uncharacterized protein</fullName>
    </submittedName>
</protein>
<organism evidence="2 3">
    <name type="scientific">Elysia crispata</name>
    <name type="common">lettuce slug</name>
    <dbReference type="NCBI Taxonomy" id="231223"/>
    <lineage>
        <taxon>Eukaryota</taxon>
        <taxon>Metazoa</taxon>
        <taxon>Spiralia</taxon>
        <taxon>Lophotrochozoa</taxon>
        <taxon>Mollusca</taxon>
        <taxon>Gastropoda</taxon>
        <taxon>Heterobranchia</taxon>
        <taxon>Euthyneura</taxon>
        <taxon>Panpulmonata</taxon>
        <taxon>Sacoglossa</taxon>
        <taxon>Placobranchoidea</taxon>
        <taxon>Plakobranchidae</taxon>
        <taxon>Elysia</taxon>
    </lineage>
</organism>
<evidence type="ECO:0000313" key="2">
    <source>
        <dbReference type="EMBL" id="KAK3734591.1"/>
    </source>
</evidence>
<feature type="compositionally biased region" description="Basic and acidic residues" evidence="1">
    <location>
        <begin position="35"/>
        <end position="56"/>
    </location>
</feature>
<comment type="caution">
    <text evidence="2">The sequence shown here is derived from an EMBL/GenBank/DDBJ whole genome shotgun (WGS) entry which is preliminary data.</text>
</comment>
<reference evidence="2" key="1">
    <citation type="journal article" date="2023" name="G3 (Bethesda)">
        <title>A reference genome for the long-term kleptoplast-retaining sea slug Elysia crispata morphotype clarki.</title>
        <authorList>
            <person name="Eastman K.E."/>
            <person name="Pendleton A.L."/>
            <person name="Shaikh M.A."/>
            <person name="Suttiyut T."/>
            <person name="Ogas R."/>
            <person name="Tomko P."/>
            <person name="Gavelis G."/>
            <person name="Widhalm J.R."/>
            <person name="Wisecaver J.H."/>
        </authorList>
    </citation>
    <scope>NUCLEOTIDE SEQUENCE</scope>
    <source>
        <strain evidence="2">ECLA1</strain>
    </source>
</reference>
<dbReference type="EMBL" id="JAWDGP010006844">
    <property type="protein sequence ID" value="KAK3734591.1"/>
    <property type="molecule type" value="Genomic_DNA"/>
</dbReference>
<accession>A0AAE1CTA2</accession>
<sequence length="79" mass="8908">MSERNQHASSENFALSISTQWYRGSLTKSFSSTDSVREDQTSGVETDRPEKQEVCRDSSFTDSRRYGLSTLPVRPSCPV</sequence>
<feature type="region of interest" description="Disordered" evidence="1">
    <location>
        <begin position="29"/>
        <end position="59"/>
    </location>
</feature>
<dbReference type="Proteomes" id="UP001283361">
    <property type="component" value="Unassembled WGS sequence"/>
</dbReference>
<evidence type="ECO:0000313" key="3">
    <source>
        <dbReference type="Proteomes" id="UP001283361"/>
    </source>
</evidence>
<dbReference type="AlphaFoldDB" id="A0AAE1CTA2"/>
<proteinExistence type="predicted"/>
<keyword evidence="3" id="KW-1185">Reference proteome</keyword>
<evidence type="ECO:0000256" key="1">
    <source>
        <dbReference type="SAM" id="MobiDB-lite"/>
    </source>
</evidence>
<name>A0AAE1CTA2_9GAST</name>
<gene>
    <name evidence="2" type="ORF">RRG08_003498</name>
</gene>